<comment type="caution">
    <text evidence="1">The sequence shown here is derived from an EMBL/GenBank/DDBJ whole genome shotgun (WGS) entry which is preliminary data.</text>
</comment>
<evidence type="ECO:0000313" key="1">
    <source>
        <dbReference type="EMBL" id="KAK3061526.1"/>
    </source>
</evidence>
<proteinExistence type="predicted"/>
<sequence length="157" mass="17511">MTRWTPQTRENFISQCPYHDVDEYIHGFQATHQPAIWMGESGQVVLSPGLGDVEPLFERRGLRFQKNNEKSTPYVYEVTLNAERTGVQGVNLTESLWSPVPGGAQSVPEDIENGTNGRTRRALAWPSEPTGSAHAYSHIKVKHWGSPPTGGSERVIR</sequence>
<accession>A0ACC3D4C8</accession>
<gene>
    <name evidence="1" type="ORF">LTS18_006009</name>
</gene>
<organism evidence="1 2">
    <name type="scientific">Coniosporium uncinatum</name>
    <dbReference type="NCBI Taxonomy" id="93489"/>
    <lineage>
        <taxon>Eukaryota</taxon>
        <taxon>Fungi</taxon>
        <taxon>Dikarya</taxon>
        <taxon>Ascomycota</taxon>
        <taxon>Pezizomycotina</taxon>
        <taxon>Dothideomycetes</taxon>
        <taxon>Dothideomycetes incertae sedis</taxon>
        <taxon>Coniosporium</taxon>
    </lineage>
</organism>
<dbReference type="Proteomes" id="UP001186974">
    <property type="component" value="Unassembled WGS sequence"/>
</dbReference>
<protein>
    <submittedName>
        <fullName evidence="1">Uncharacterized protein</fullName>
    </submittedName>
</protein>
<keyword evidence="2" id="KW-1185">Reference proteome</keyword>
<name>A0ACC3D4C8_9PEZI</name>
<feature type="non-terminal residue" evidence="1">
    <location>
        <position position="157"/>
    </location>
</feature>
<evidence type="ECO:0000313" key="2">
    <source>
        <dbReference type="Proteomes" id="UP001186974"/>
    </source>
</evidence>
<reference evidence="1" key="1">
    <citation type="submission" date="2024-09" db="EMBL/GenBank/DDBJ databases">
        <title>Black Yeasts Isolated from many extreme environments.</title>
        <authorList>
            <person name="Coleine C."/>
            <person name="Stajich J.E."/>
            <person name="Selbmann L."/>
        </authorList>
    </citation>
    <scope>NUCLEOTIDE SEQUENCE</scope>
    <source>
        <strain evidence="1">CCFEE 5737</strain>
    </source>
</reference>
<dbReference type="EMBL" id="JAWDJW010007786">
    <property type="protein sequence ID" value="KAK3061526.1"/>
    <property type="molecule type" value="Genomic_DNA"/>
</dbReference>